<dbReference type="Proteomes" id="UP001164727">
    <property type="component" value="Chromosome"/>
</dbReference>
<dbReference type="SUPFAM" id="SSF50494">
    <property type="entry name" value="Trypsin-like serine proteases"/>
    <property type="match status" value="1"/>
</dbReference>
<dbReference type="InterPro" id="IPR043504">
    <property type="entry name" value="Peptidase_S1_PA_chymotrypsin"/>
</dbReference>
<keyword evidence="2" id="KW-0472">Membrane</keyword>
<evidence type="ECO:0000256" key="2">
    <source>
        <dbReference type="SAM" id="Phobius"/>
    </source>
</evidence>
<sequence>MKKHLKKIDSIILSFINKKRFLLFFLIFLLFLFFYYKYLFIKYQNQIIQNDYKKNQITFNLKDKVLKEKIQMIEDMQKKIQNIFDFKKDKPSFILKPHRFNKGDVVYAFTLDIVSHIEPFQEGIVSKNYDLSDKEYLPISIKGEKNKIFFNTKGEFIGISVPNQDPNITINHIITSNSIFYFLKCQFNLKQPESSSEKDIDITNKYYFLLELDKKKYKIFLNQEGLFLGLYNSESKIDSKKNFLNYIFDQIILYKCQINQLNIEKKNLQQNNNLENTKLNYPFDEEIKNLNKITFLIKVENFMKNKFFSLGSGFIFCVKEIMENNEIFYDYYVLTNRHVFRNVLKKDSEYSSIKIELFNIYFQEEAEIFGFINNQDVYDDIAILTFRNKNKKNFEEIKTILDKVLPKKKINVYQGEVVYSMGSQISQIKLKKLTLDNFDTFSKDKDIDLSLKPNIIWGVNLLKKGNIVDYNEKEISFDIQIDSGNSGGPVFNTHFEIIGINKSVIMSDYMPDRTSQCLNINHVKKICNRIIELHKKNPIKKFFKILPEDYNYLKNELNSFPPFNQNQNSLIKTKNNITIKIEELLNYFRNNKIKSITSELIKEEKELKLNIKLVVIFYKKEQIFSLNPKKEQIKIAYNEETNDIIFEKKDSNNLNEIKIYNIDDIRLKEQHEPFISLELVYPYEQNNDNMEINEKFQFDNLKKIKNSLICWDKNKEISGNGIVFQKKSLPNNNFLYFVLSTYTNNKNKLLSLIESIKNIFSNEIQITIFHNDNYEKEKGQIKSFLLGNNNLILITFESSNNYDIIPTRSSKNLNLGEEIFFLINNYNDNYFPQMFKGVVSYKKDDFFLCDSVFDLKNKNKIDNSKFNFLYFDNKGNFLGFNNILEESNNLPHNFIKVSLLKEKDIFNFFKIYKLKENLTLIFSFLFVLIVLFIVIIYSNNRIKKKF</sequence>
<gene>
    <name evidence="3" type="ORF">RS022_00520</name>
</gene>
<keyword evidence="2" id="KW-1133">Transmembrane helix</keyword>
<dbReference type="Gene3D" id="2.40.10.10">
    <property type="entry name" value="Trypsin-like serine proteases"/>
    <property type="match status" value="2"/>
</dbReference>
<keyword evidence="4" id="KW-1185">Reference proteome</keyword>
<keyword evidence="2" id="KW-0812">Transmembrane</keyword>
<accession>A0ABY7BRH7</accession>
<feature type="coiled-coil region" evidence="1">
    <location>
        <begin position="251"/>
        <end position="278"/>
    </location>
</feature>
<protein>
    <submittedName>
        <fullName evidence="3">Trypsin-like peptidase domain-containing protein</fullName>
    </submittedName>
</protein>
<evidence type="ECO:0000256" key="1">
    <source>
        <dbReference type="SAM" id="Coils"/>
    </source>
</evidence>
<evidence type="ECO:0000313" key="4">
    <source>
        <dbReference type="Proteomes" id="UP001164727"/>
    </source>
</evidence>
<name>A0ABY7BRH7_9MOLU</name>
<evidence type="ECO:0000313" key="3">
    <source>
        <dbReference type="EMBL" id="WAN63063.1"/>
    </source>
</evidence>
<proteinExistence type="predicted"/>
<dbReference type="InterPro" id="IPR009003">
    <property type="entry name" value="Peptidase_S1_PA"/>
</dbReference>
<reference evidence="3 4" key="1">
    <citation type="journal article" date="2023" name="Microbiol. Resour. Announc.">
        <title>Complete Genome of 'Candidatus Phytoplasma rubi' RS, a Phytopathogenic Bacterium Associated with Rubus Stunt Disease.</title>
        <authorList>
            <person name="Duckeck D."/>
            <person name="Zubert C."/>
            <person name="Bohm J.W."/>
            <person name="Carminati G."/>
            <person name="Schneider B."/>
            <person name="Kube M."/>
        </authorList>
    </citation>
    <scope>NUCLEOTIDE SEQUENCE [LARGE SCALE GENOMIC DNA]</scope>
    <source>
        <strain evidence="3 4">RS</strain>
    </source>
</reference>
<dbReference type="Pfam" id="PF13365">
    <property type="entry name" value="Trypsin_2"/>
    <property type="match status" value="1"/>
</dbReference>
<organism evidence="3 4">
    <name type="scientific">Candidatus Phytoplasma rubi</name>
    <dbReference type="NCBI Taxonomy" id="399025"/>
    <lineage>
        <taxon>Bacteria</taxon>
        <taxon>Bacillati</taxon>
        <taxon>Mycoplasmatota</taxon>
        <taxon>Mollicutes</taxon>
        <taxon>Acholeplasmatales</taxon>
        <taxon>Acholeplasmataceae</taxon>
        <taxon>Candidatus Phytoplasma</taxon>
        <taxon>16SrV (Elm yellows group)</taxon>
    </lineage>
</organism>
<feature type="transmembrane region" description="Helical" evidence="2">
    <location>
        <begin position="918"/>
        <end position="937"/>
    </location>
</feature>
<feature type="transmembrane region" description="Helical" evidence="2">
    <location>
        <begin position="21"/>
        <end position="40"/>
    </location>
</feature>
<dbReference type="EMBL" id="CP114006">
    <property type="protein sequence ID" value="WAN63063.1"/>
    <property type="molecule type" value="Genomic_DNA"/>
</dbReference>
<keyword evidence="1" id="KW-0175">Coiled coil</keyword>